<evidence type="ECO:0000313" key="2">
    <source>
        <dbReference type="EMBL" id="ELY67097.1"/>
    </source>
</evidence>
<protein>
    <submittedName>
        <fullName evidence="2">Uncharacterized protein</fullName>
    </submittedName>
</protein>
<evidence type="ECO:0000256" key="1">
    <source>
        <dbReference type="SAM" id="MobiDB-lite"/>
    </source>
</evidence>
<dbReference type="AlphaFoldDB" id="L9Y062"/>
<dbReference type="InterPro" id="IPR045397">
    <property type="entry name" value="TumE-like"/>
</dbReference>
<feature type="compositionally biased region" description="Basic and acidic residues" evidence="1">
    <location>
        <begin position="1"/>
        <end position="16"/>
    </location>
</feature>
<dbReference type="Pfam" id="PF20126">
    <property type="entry name" value="TumE"/>
    <property type="match status" value="1"/>
</dbReference>
<keyword evidence="3" id="KW-1185">Reference proteome</keyword>
<dbReference type="Proteomes" id="UP000011632">
    <property type="component" value="Unassembled WGS sequence"/>
</dbReference>
<gene>
    <name evidence="2" type="ORF">C489_11555</name>
</gene>
<comment type="caution">
    <text evidence="2">The sequence shown here is derived from an EMBL/GenBank/DDBJ whole genome shotgun (WGS) entry which is preliminary data.</text>
</comment>
<dbReference type="RefSeq" id="WP_006431394.1">
    <property type="nucleotide sequence ID" value="NZ_AOID01000031.1"/>
</dbReference>
<feature type="region of interest" description="Disordered" evidence="1">
    <location>
        <begin position="1"/>
        <end position="21"/>
    </location>
</feature>
<sequence length="158" mass="18207">MDRDESGGIPPEERTTDLGAPDVTTMRRLREFFRQAEPLVETAEFDDVLDPQELRVEYGDGIGAAEWCRLDITWYKSGAYRFHYVDGNDVNWRFDRHPNSHSPEKHFHEPPDAPAETAARSCIEVEEHRLVARAVAKLWRRAYEQDDPSILNTATNPP</sequence>
<accession>L9Y062</accession>
<evidence type="ECO:0000313" key="3">
    <source>
        <dbReference type="Proteomes" id="UP000011632"/>
    </source>
</evidence>
<reference evidence="2 3" key="1">
    <citation type="journal article" date="2014" name="PLoS Genet.">
        <title>Phylogenetically driven sequencing of extremely halophilic archaea reveals strategies for static and dynamic osmo-response.</title>
        <authorList>
            <person name="Becker E.A."/>
            <person name="Seitzer P.M."/>
            <person name="Tritt A."/>
            <person name="Larsen D."/>
            <person name="Krusor M."/>
            <person name="Yao A.I."/>
            <person name="Wu D."/>
            <person name="Madern D."/>
            <person name="Eisen J.A."/>
            <person name="Darling A.E."/>
            <person name="Facciotti M.T."/>
        </authorList>
    </citation>
    <scope>NUCLEOTIDE SEQUENCE [LARGE SCALE GENOMIC DNA]</scope>
    <source>
        <strain evidence="2 3">JCM 10478</strain>
    </source>
</reference>
<dbReference type="EMBL" id="AOID01000031">
    <property type="protein sequence ID" value="ELY67097.1"/>
    <property type="molecule type" value="Genomic_DNA"/>
</dbReference>
<dbReference type="STRING" id="1227496.C489_11555"/>
<name>L9Y062_9EURY</name>
<organism evidence="2 3">
    <name type="scientific">Natrinema versiforme JCM 10478</name>
    <dbReference type="NCBI Taxonomy" id="1227496"/>
    <lineage>
        <taxon>Archaea</taxon>
        <taxon>Methanobacteriati</taxon>
        <taxon>Methanobacteriota</taxon>
        <taxon>Stenosarchaea group</taxon>
        <taxon>Halobacteria</taxon>
        <taxon>Halobacteriales</taxon>
        <taxon>Natrialbaceae</taxon>
        <taxon>Natrinema</taxon>
    </lineage>
</organism>
<proteinExistence type="predicted"/>
<dbReference type="PATRIC" id="fig|1227496.3.peg.2335"/>